<evidence type="ECO:0000259" key="4">
    <source>
        <dbReference type="PROSITE" id="PS51194"/>
    </source>
</evidence>
<evidence type="ECO:0000259" key="3">
    <source>
        <dbReference type="PROSITE" id="PS51192"/>
    </source>
</evidence>
<dbReference type="SMART" id="SM00490">
    <property type="entry name" value="HELICc"/>
    <property type="match status" value="1"/>
</dbReference>
<dbReference type="GO" id="GO:0016787">
    <property type="term" value="F:hydrolase activity"/>
    <property type="evidence" value="ECO:0007669"/>
    <property type="project" value="UniProtKB-KW"/>
</dbReference>
<protein>
    <submittedName>
        <fullName evidence="5">ATP-dependent helicase HrpB</fullName>
    </submittedName>
</protein>
<dbReference type="PROSITE" id="PS51192">
    <property type="entry name" value="HELICASE_ATP_BIND_1"/>
    <property type="match status" value="1"/>
</dbReference>
<keyword evidence="6" id="KW-1185">Reference proteome</keyword>
<dbReference type="InterPro" id="IPR027417">
    <property type="entry name" value="P-loop_NTPase"/>
</dbReference>
<dbReference type="GO" id="GO:0004386">
    <property type="term" value="F:helicase activity"/>
    <property type="evidence" value="ECO:0007669"/>
    <property type="project" value="UniProtKB-KW"/>
</dbReference>
<dbReference type="InterPro" id="IPR048333">
    <property type="entry name" value="HA2_WH"/>
</dbReference>
<proteinExistence type="predicted"/>
<dbReference type="Gene3D" id="3.40.50.300">
    <property type="entry name" value="P-loop containing nucleotide triphosphate hydrolases"/>
    <property type="match status" value="2"/>
</dbReference>
<dbReference type="InterPro" id="IPR001650">
    <property type="entry name" value="Helicase_C-like"/>
</dbReference>
<dbReference type="PANTHER" id="PTHR43519">
    <property type="entry name" value="ATP-DEPENDENT RNA HELICASE HRPB"/>
    <property type="match status" value="1"/>
</dbReference>
<dbReference type="NCBIfam" id="TIGR01970">
    <property type="entry name" value="DEAH_box_HrpB"/>
    <property type="match status" value="1"/>
</dbReference>
<dbReference type="AlphaFoldDB" id="A0A0E9LYE1"/>
<gene>
    <name evidence="5" type="ORF">JCM15548_12404</name>
</gene>
<dbReference type="Pfam" id="PF24473">
    <property type="entry name" value="CON_HrpB"/>
    <property type="match status" value="1"/>
</dbReference>
<dbReference type="Gene3D" id="1.20.120.1080">
    <property type="match status" value="1"/>
</dbReference>
<dbReference type="InterPro" id="IPR056329">
    <property type="entry name" value="CON_HrpB"/>
</dbReference>
<dbReference type="SUPFAM" id="SSF52540">
    <property type="entry name" value="P-loop containing nucleoside triphosphate hydrolases"/>
    <property type="match status" value="2"/>
</dbReference>
<dbReference type="EMBL" id="BAZW01000018">
    <property type="protein sequence ID" value="GAO30151.1"/>
    <property type="molecule type" value="Genomic_DNA"/>
</dbReference>
<dbReference type="Proteomes" id="UP000032900">
    <property type="component" value="Unassembled WGS sequence"/>
</dbReference>
<keyword evidence="2 5" id="KW-0347">Helicase</keyword>
<dbReference type="Pfam" id="PF00271">
    <property type="entry name" value="Helicase_C"/>
    <property type="match status" value="1"/>
</dbReference>
<dbReference type="STRING" id="1236989.JCM15548_12404"/>
<dbReference type="SMART" id="SM00847">
    <property type="entry name" value="HA2"/>
    <property type="match status" value="1"/>
</dbReference>
<dbReference type="InterPro" id="IPR010225">
    <property type="entry name" value="HrpB"/>
</dbReference>
<dbReference type="InterPro" id="IPR014001">
    <property type="entry name" value="Helicase_ATP-bd"/>
</dbReference>
<dbReference type="PANTHER" id="PTHR43519:SF1">
    <property type="entry name" value="ATP-DEPENDENT RNA HELICASE HRPB"/>
    <property type="match status" value="1"/>
</dbReference>
<evidence type="ECO:0000256" key="1">
    <source>
        <dbReference type="ARBA" id="ARBA00022801"/>
    </source>
</evidence>
<sequence length="768" mass="86510">MLEPRRLAARTIAMRMADLLGEKVGETVGYRIRFDHKVSARTRIEVVTEGILTRMLQSDNALEKVGLVIFDEYHERSIYADIALVLCRESQQILRPDMRLVVMSATFNIPQLSDILKAPVVESQGRQYPVEIRHTGQRDLMLLPEMTARVISQAVNNDKGDILAFLPGEGEIRQCEAILRQQLKNISIHPLYGQLPPAAQMAAILPHRQGLRKVVLATSIAETSLTIEGVSIVVDSGYGRTMRFDAGTGLSRLTTIEISRDMADQRAGRAGRLGPGKCYRMWSLADDSRLQEHRLPEITESDLAPMMLDMAIWGITDIRQLPWPTEPPRGHVAQAIDTLHQLGALENGKITPHGKEMAQLPCHPRLAHMLIMAKQSGQLQLATDLAALLEERDPMPRDTGIDVNLRIEMLRRVRQQKREVRGWNRIIQVADSYRQIFKNQVDNGPFDPFETGLLLVHAYPERIASARPGNNAQFQLSNGSYVMASHTDDLAHEPWLAVAHMDAREGTGKIFLAAPLNPKDLAPMVKKTDNIIWDGRKGGLTASTDLRIGSIILQSRPLSHPDPDQVTQTICRVIEKDGGHLLDFNEKVQQWQNRLLSLSLWNDDSQWPDVSTATLLESCSDWLAPYLTQVKKNEDLKKLDLLSILHYHLDRQQQKDLDHLAPAAIEVPSGSKIQLSYSADGSAPVLAVRLQEMFGLADTPTVNNGRQPVLLHLLSPGFKPVQVTSDLRSFWNTTYFEVRKELRNRYPRHVWPDDPWTEKAIRGVKRKK</sequence>
<dbReference type="PROSITE" id="PS51194">
    <property type="entry name" value="HELICASE_CTER"/>
    <property type="match status" value="1"/>
</dbReference>
<comment type="caution">
    <text evidence="5">The sequence shown here is derived from an EMBL/GenBank/DDBJ whole genome shotgun (WGS) entry which is preliminary data.</text>
</comment>
<feature type="domain" description="Helicase ATP-binding" evidence="3">
    <location>
        <begin position="1"/>
        <end position="125"/>
    </location>
</feature>
<organism evidence="5 6">
    <name type="scientific">Geofilum rubicundum JCM 15548</name>
    <dbReference type="NCBI Taxonomy" id="1236989"/>
    <lineage>
        <taxon>Bacteria</taxon>
        <taxon>Pseudomonadati</taxon>
        <taxon>Bacteroidota</taxon>
        <taxon>Bacteroidia</taxon>
        <taxon>Marinilabiliales</taxon>
        <taxon>Marinilabiliaceae</taxon>
        <taxon>Geofilum</taxon>
    </lineage>
</organism>
<dbReference type="Pfam" id="PF04408">
    <property type="entry name" value="WHD_HA2"/>
    <property type="match status" value="1"/>
</dbReference>
<dbReference type="InterPro" id="IPR007502">
    <property type="entry name" value="Helicase-assoc_dom"/>
</dbReference>
<dbReference type="CDD" id="cd18791">
    <property type="entry name" value="SF2_C_RHA"/>
    <property type="match status" value="1"/>
</dbReference>
<dbReference type="InterPro" id="IPR013689">
    <property type="entry name" value="RNA_helicase_ATP-dep_HrpB_C"/>
</dbReference>
<evidence type="ECO:0000313" key="5">
    <source>
        <dbReference type="EMBL" id="GAO30151.1"/>
    </source>
</evidence>
<evidence type="ECO:0000313" key="6">
    <source>
        <dbReference type="Proteomes" id="UP000032900"/>
    </source>
</evidence>
<keyword evidence="2 5" id="KW-0547">Nucleotide-binding</keyword>
<dbReference type="Pfam" id="PF08482">
    <property type="entry name" value="HrpB_C"/>
    <property type="match status" value="1"/>
</dbReference>
<evidence type="ECO:0000256" key="2">
    <source>
        <dbReference type="ARBA" id="ARBA00022806"/>
    </source>
</evidence>
<name>A0A0E9LYE1_9BACT</name>
<dbReference type="PIRSF" id="PIRSF005496">
    <property type="entry name" value="ATP_hel_hrpB"/>
    <property type="match status" value="1"/>
</dbReference>
<accession>A0A0E9LYE1</accession>
<keyword evidence="2 5" id="KW-0067">ATP-binding</keyword>
<feature type="domain" description="Helicase C-terminal" evidence="4">
    <location>
        <begin position="150"/>
        <end position="314"/>
    </location>
</feature>
<keyword evidence="1" id="KW-0378">Hydrolase</keyword>
<reference evidence="5 6" key="1">
    <citation type="journal article" date="2015" name="Microbes Environ.">
        <title>Distribution and evolution of nitrogen fixation genes in the phylum bacteroidetes.</title>
        <authorList>
            <person name="Inoue J."/>
            <person name="Oshima K."/>
            <person name="Suda W."/>
            <person name="Sakamoto M."/>
            <person name="Iino T."/>
            <person name="Noda S."/>
            <person name="Hongoh Y."/>
            <person name="Hattori M."/>
            <person name="Ohkuma M."/>
        </authorList>
    </citation>
    <scope>NUCLEOTIDE SEQUENCE [LARGE SCALE GENOMIC DNA]</scope>
    <source>
        <strain evidence="5">JCM 15548</strain>
    </source>
</reference>